<feature type="region of interest" description="Disordered" evidence="1">
    <location>
        <begin position="202"/>
        <end position="252"/>
    </location>
</feature>
<reference evidence="2 3" key="1">
    <citation type="submission" date="2020-01" db="EMBL/GenBank/DDBJ databases">
        <title>Aspergillus terreus IFO 6365 whole genome shotgun sequence.</title>
        <authorList>
            <person name="Kanamasa S."/>
            <person name="Takahashi H."/>
        </authorList>
    </citation>
    <scope>NUCLEOTIDE SEQUENCE [LARGE SCALE GENOMIC DNA]</scope>
    <source>
        <strain evidence="2 3">IFO 6365</strain>
    </source>
</reference>
<feature type="compositionally biased region" description="Basic and acidic residues" evidence="1">
    <location>
        <begin position="156"/>
        <end position="183"/>
    </location>
</feature>
<feature type="compositionally biased region" description="Low complexity" evidence="1">
    <location>
        <begin position="81"/>
        <end position="93"/>
    </location>
</feature>
<gene>
    <name evidence="2" type="ORF">ATEIFO6365_0011005300</name>
</gene>
<dbReference type="InterPro" id="IPR021858">
    <property type="entry name" value="Fun_TF"/>
</dbReference>
<organism evidence="2 3">
    <name type="scientific">Aspergillus terreus</name>
    <dbReference type="NCBI Taxonomy" id="33178"/>
    <lineage>
        <taxon>Eukaryota</taxon>
        <taxon>Fungi</taxon>
        <taxon>Dikarya</taxon>
        <taxon>Ascomycota</taxon>
        <taxon>Pezizomycotina</taxon>
        <taxon>Eurotiomycetes</taxon>
        <taxon>Eurotiomycetidae</taxon>
        <taxon>Eurotiales</taxon>
        <taxon>Aspergillaceae</taxon>
        <taxon>Aspergillus</taxon>
        <taxon>Aspergillus subgen. Circumdati</taxon>
    </lineage>
</organism>
<feature type="compositionally biased region" description="Low complexity" evidence="1">
    <location>
        <begin position="34"/>
        <end position="43"/>
    </location>
</feature>
<dbReference type="Proteomes" id="UP000452235">
    <property type="component" value="Unassembled WGS sequence"/>
</dbReference>
<feature type="compositionally biased region" description="Pro residues" evidence="1">
    <location>
        <begin position="68"/>
        <end position="80"/>
    </location>
</feature>
<sequence length="711" mass="79014">MDAKDPPPSSAASTFFDPDQLHLHHHHHPQHVYPMQPAPASWPSAPPPPQIDAYPYNPQQINPNYPSHLPPQPYPTPAPSTSPSVSLPSHTLPYVADTNPHPEPAPPPPEVVEPTRPDAGKNSVSKLRKPRKANNGPGGRSTLFWVHTDPQSVSEGTREETLKRIRSHVMSEHNRKKRMENTKRYNKGKTWKHLAFQPVETAASSAAAPATSTTTPSHRSPSKTASPKSRISSDSSPSSSPEVVKRESPQQAIVAVSDTQVVAYPAAGTTTDGYGGSPPFQPYVVETTQSMSPYAYLGPGGKDPFSVMHTPLTDRMMRHLQHFLYDLTIQAYPLQRRYGQKLQSHWSSLVQHDPACLQATICVAATNTALTVGEFPLRSEKQSSSLLLLDTFHHRGETIRLVNEGLSSPPKASSDELIAAVSILLTIEIASGNPDYLKVHLAGLRQMVSMRNSFADVPPDVRFQISWTDIRVACMAFTKPIFPFVRYVRPTHFTILPPHNDFAHTASGLIDLIKIPGILGDAMSKIVFDLRELVWYAEWIKGSVPYQEFDDETELYFNTEVLYTEYALHTDRYTETGAAKNDATIEGCVRLGCLLFHNSVIWDFYPQIAPVFPKPIIALRKALETTLPAGYFRHCEDLLIWLLFVGSCSSGLLPDRAFFVAELASAVRRQGVGSWQALRALLMNFFYVDRVYLSALRGLWDELHQSVVYAA</sequence>
<name>A0A5M3Z1Z0_ASPTE</name>
<dbReference type="OrthoDB" id="4158087at2759"/>
<feature type="region of interest" description="Disordered" evidence="1">
    <location>
        <begin position="1"/>
        <end position="190"/>
    </location>
</feature>
<dbReference type="EMBL" id="BLJY01000011">
    <property type="protein sequence ID" value="GFF19794.1"/>
    <property type="molecule type" value="Genomic_DNA"/>
</dbReference>
<dbReference type="VEuPathDB" id="FungiDB:ATEG_03667"/>
<feature type="compositionally biased region" description="Low complexity" evidence="1">
    <location>
        <begin position="51"/>
        <end position="66"/>
    </location>
</feature>
<dbReference type="PANTHER" id="PTHR37540:SF5">
    <property type="entry name" value="TRANSCRIPTION FACTOR DOMAIN-CONTAINING PROTEIN"/>
    <property type="match status" value="1"/>
</dbReference>
<evidence type="ECO:0000256" key="1">
    <source>
        <dbReference type="SAM" id="MobiDB-lite"/>
    </source>
</evidence>
<evidence type="ECO:0000313" key="3">
    <source>
        <dbReference type="Proteomes" id="UP000452235"/>
    </source>
</evidence>
<proteinExistence type="predicted"/>
<accession>A0A5M3Z1Z0</accession>
<protein>
    <submittedName>
        <fullName evidence="2">Putative SNDB</fullName>
    </submittedName>
</protein>
<evidence type="ECO:0000313" key="2">
    <source>
        <dbReference type="EMBL" id="GFF19794.1"/>
    </source>
</evidence>
<feature type="compositionally biased region" description="Low complexity" evidence="1">
    <location>
        <begin position="202"/>
        <end position="242"/>
    </location>
</feature>
<dbReference type="PANTHER" id="PTHR37540">
    <property type="entry name" value="TRANSCRIPTION FACTOR (ACR-2), PUTATIVE-RELATED-RELATED"/>
    <property type="match status" value="1"/>
</dbReference>
<dbReference type="Pfam" id="PF11951">
    <property type="entry name" value="Fungal_trans_2"/>
    <property type="match status" value="1"/>
</dbReference>
<feature type="compositionally biased region" description="Pro residues" evidence="1">
    <location>
        <begin position="101"/>
        <end position="111"/>
    </location>
</feature>
<dbReference type="AlphaFoldDB" id="A0A5M3Z1Z0"/>
<comment type="caution">
    <text evidence="2">The sequence shown here is derived from an EMBL/GenBank/DDBJ whole genome shotgun (WGS) entry which is preliminary data.</text>
</comment>
<keyword evidence="3" id="KW-1185">Reference proteome</keyword>